<reference evidence="1 2" key="1">
    <citation type="submission" date="2020-10" db="EMBL/GenBank/DDBJ databases">
        <title>Connecting structure to function with the recovery of over 1000 high-quality activated sludge metagenome-assembled genomes encoding full-length rRNA genes using long-read sequencing.</title>
        <authorList>
            <person name="Singleton C.M."/>
            <person name="Petriglieri F."/>
            <person name="Kristensen J.M."/>
            <person name="Kirkegaard R.H."/>
            <person name="Michaelsen T.Y."/>
            <person name="Andersen M.H."/>
            <person name="Karst S.M."/>
            <person name="Dueholm M.S."/>
            <person name="Nielsen P.H."/>
            <person name="Albertsen M."/>
        </authorList>
    </citation>
    <scope>NUCLEOTIDE SEQUENCE [LARGE SCALE GENOMIC DNA]</scope>
    <source>
        <strain evidence="1">Lyne_18-Q3-R50-59_MAXAC.006</strain>
    </source>
</reference>
<dbReference type="AlphaFoldDB" id="A0A936NE55"/>
<gene>
    <name evidence="1" type="ORF">IPN02_18095</name>
</gene>
<name>A0A936NE55_9ACTN</name>
<comment type="caution">
    <text evidence="1">The sequence shown here is derived from an EMBL/GenBank/DDBJ whole genome shotgun (WGS) entry which is preliminary data.</text>
</comment>
<protein>
    <submittedName>
        <fullName evidence="1">Uncharacterized protein</fullName>
    </submittedName>
</protein>
<accession>A0A936NE55</accession>
<sequence>MAWADIETSPGAEAYDGPVERVLDDRLSSRLAEQDLEFVDSRVEYLPPGVNWKQHLAWRSGHAAGLTERSDRLDLPEPDAPVLETAYSNGTSTLFVIGRADDAGERLVVLTALALAG</sequence>
<evidence type="ECO:0000313" key="2">
    <source>
        <dbReference type="Proteomes" id="UP000727993"/>
    </source>
</evidence>
<dbReference type="EMBL" id="JADJZA010000010">
    <property type="protein sequence ID" value="MBK9298697.1"/>
    <property type="molecule type" value="Genomic_DNA"/>
</dbReference>
<proteinExistence type="predicted"/>
<evidence type="ECO:0000313" key="1">
    <source>
        <dbReference type="EMBL" id="MBK9298697.1"/>
    </source>
</evidence>
<organism evidence="1 2">
    <name type="scientific">Candidatus Neomicrothrix subdominans</name>
    <dbReference type="NCBI Taxonomy" id="2954438"/>
    <lineage>
        <taxon>Bacteria</taxon>
        <taxon>Bacillati</taxon>
        <taxon>Actinomycetota</taxon>
        <taxon>Acidimicrobiia</taxon>
        <taxon>Acidimicrobiales</taxon>
        <taxon>Microthrixaceae</taxon>
        <taxon>Candidatus Neomicrothrix</taxon>
    </lineage>
</organism>
<dbReference type="Proteomes" id="UP000727993">
    <property type="component" value="Unassembled WGS sequence"/>
</dbReference>